<dbReference type="InterPro" id="IPR033524">
    <property type="entry name" value="Glu/Leu/Phe/Val_DH_AS"/>
</dbReference>
<dbReference type="SUPFAM" id="SSF53223">
    <property type="entry name" value="Aminoacid dehydrogenase-like, N-terminal domain"/>
    <property type="match status" value="1"/>
</dbReference>
<evidence type="ECO:0000256" key="10">
    <source>
        <dbReference type="PIRSR" id="PIRSR000185-3"/>
    </source>
</evidence>
<evidence type="ECO:0000259" key="12">
    <source>
        <dbReference type="SMART" id="SM00839"/>
    </source>
</evidence>
<feature type="binding site" evidence="9">
    <location>
        <position position="101"/>
    </location>
    <ligand>
        <name>substrate</name>
    </ligand>
</feature>
<dbReference type="Gene3D" id="3.40.50.10860">
    <property type="entry name" value="Leucine Dehydrogenase, chain A, domain 1"/>
    <property type="match status" value="1"/>
</dbReference>
<feature type="domain" description="Glutamate/phenylalanine/leucine/valine/L-tryptophan dehydrogenase C-terminal" evidence="12">
    <location>
        <begin position="218"/>
        <end position="497"/>
    </location>
</feature>
<dbReference type="SUPFAM" id="SSF51735">
    <property type="entry name" value="NAD(P)-binding Rossmann-fold domains"/>
    <property type="match status" value="1"/>
</dbReference>
<dbReference type="GO" id="GO:0005739">
    <property type="term" value="C:mitochondrion"/>
    <property type="evidence" value="ECO:0007669"/>
    <property type="project" value="UniProtKB-SubCell"/>
</dbReference>
<evidence type="ECO:0000256" key="9">
    <source>
        <dbReference type="PIRSR" id="PIRSR000185-2"/>
    </source>
</evidence>
<comment type="catalytic activity">
    <reaction evidence="5">
        <text>L-glutamate + NAD(+) + H2O = 2-oxoglutarate + NH4(+) + NADH + H(+)</text>
        <dbReference type="Rhea" id="RHEA:15133"/>
        <dbReference type="ChEBI" id="CHEBI:15377"/>
        <dbReference type="ChEBI" id="CHEBI:15378"/>
        <dbReference type="ChEBI" id="CHEBI:16810"/>
        <dbReference type="ChEBI" id="CHEBI:28938"/>
        <dbReference type="ChEBI" id="CHEBI:29985"/>
        <dbReference type="ChEBI" id="CHEBI:57540"/>
        <dbReference type="ChEBI" id="CHEBI:57945"/>
        <dbReference type="EC" id="1.4.1.3"/>
    </reaction>
</comment>
<dbReference type="PRINTS" id="PR00082">
    <property type="entry name" value="GLFDHDRGNASE"/>
</dbReference>
<dbReference type="InterPro" id="IPR033922">
    <property type="entry name" value="NAD_bind_Glu_DH"/>
</dbReference>
<keyword evidence="3 7" id="KW-0560">Oxidoreductase</keyword>
<comment type="catalytic activity">
    <reaction evidence="6">
        <text>L-glutamate + NADP(+) + H2O = 2-oxoglutarate + NH4(+) + NADPH + H(+)</text>
        <dbReference type="Rhea" id="RHEA:11612"/>
        <dbReference type="ChEBI" id="CHEBI:15377"/>
        <dbReference type="ChEBI" id="CHEBI:15378"/>
        <dbReference type="ChEBI" id="CHEBI:16810"/>
        <dbReference type="ChEBI" id="CHEBI:28938"/>
        <dbReference type="ChEBI" id="CHEBI:29985"/>
        <dbReference type="ChEBI" id="CHEBI:57783"/>
        <dbReference type="ChEBI" id="CHEBI:58349"/>
        <dbReference type="EC" id="1.4.1.3"/>
    </reaction>
</comment>
<dbReference type="Pfam" id="PF02812">
    <property type="entry name" value="ELFV_dehydrog_N"/>
    <property type="match status" value="1"/>
</dbReference>
<dbReference type="Gene3D" id="3.40.50.720">
    <property type="entry name" value="NAD(P)-binding Rossmann-like Domain"/>
    <property type="match status" value="1"/>
</dbReference>
<name>A0A9P5SQY3_9FUNG</name>
<evidence type="ECO:0000256" key="5">
    <source>
        <dbReference type="ARBA" id="ARBA00047867"/>
    </source>
</evidence>
<dbReference type="GO" id="GO:0000166">
    <property type="term" value="F:nucleotide binding"/>
    <property type="evidence" value="ECO:0007669"/>
    <property type="project" value="UniProtKB-KW"/>
</dbReference>
<dbReference type="InterPro" id="IPR006097">
    <property type="entry name" value="Glu/Leu/Phe/Val/Trp_DH_dimer"/>
</dbReference>
<dbReference type="GO" id="GO:0004352">
    <property type="term" value="F:glutamate dehydrogenase (NAD+) activity"/>
    <property type="evidence" value="ECO:0007669"/>
    <property type="project" value="TreeGrafter"/>
</dbReference>
<dbReference type="CDD" id="cd01076">
    <property type="entry name" value="NAD_bind_1_Glu_DH"/>
    <property type="match status" value="1"/>
</dbReference>
<dbReference type="InterPro" id="IPR006095">
    <property type="entry name" value="Glu/Leu/Phe/Val/Trp_DH"/>
</dbReference>
<dbReference type="Pfam" id="PF00208">
    <property type="entry name" value="ELFV_dehydrog"/>
    <property type="match status" value="1"/>
</dbReference>
<dbReference type="PIRSF" id="PIRSF000185">
    <property type="entry name" value="Glu_DH"/>
    <property type="match status" value="1"/>
</dbReference>
<evidence type="ECO:0000256" key="6">
    <source>
        <dbReference type="ARBA" id="ARBA00048577"/>
    </source>
</evidence>
<evidence type="ECO:0000256" key="4">
    <source>
        <dbReference type="ARBA" id="ARBA00023128"/>
    </source>
</evidence>
<evidence type="ECO:0000256" key="11">
    <source>
        <dbReference type="RuleBase" id="RU004417"/>
    </source>
</evidence>
<evidence type="ECO:0000256" key="1">
    <source>
        <dbReference type="ARBA" id="ARBA00004173"/>
    </source>
</evidence>
<accession>A0A9P5SQY3</accession>
<comment type="similarity">
    <text evidence="2 7 11">Belongs to the Glu/Leu/Phe/Val dehydrogenases family.</text>
</comment>
<keyword evidence="14" id="KW-1185">Reference proteome</keyword>
<comment type="subcellular location">
    <subcellularLocation>
        <location evidence="1">Mitochondrion</location>
    </subcellularLocation>
</comment>
<dbReference type="FunFam" id="3.40.50.720:FF:000100">
    <property type="entry name" value="Glutamate dehydrogenase 1, mitochondrial"/>
    <property type="match status" value="1"/>
</dbReference>
<evidence type="ECO:0000256" key="7">
    <source>
        <dbReference type="PIRNR" id="PIRNR000185"/>
    </source>
</evidence>
<sequence length="501" mass="54578">MRTLASALRLHHAGASPMKRCLSTHVTNIACNDDEPGFLDSVETFYDRAAKLSGVSEKTLTAIKAVDSVLSVKFPVEIDADTHIIIEGYRAQHSRHRLPSKGGVRFSDEVDLQEVEALASLMTFKCAIVDVPFGGAKGGVKLNPKKFTPKQLERITRRYTMELCQKNFIGPGIDVPAPDVGTGPREMSWIMDTYCQFNPQDVNAAGCVTGKPISLGGVRGRNEATGLGVYYGIREFLQYLEVQRMTGLNGDIAGKTVIVQGFGNVGYWAAKFFENNGAKVIGIGEHDVAAYDPNGLNIQSIFKHRAKKGSFRGFGNAAILQNPLSILERECDILIPAALERQIGLKNVKKIKAKVIGEGANGPTTPAAHDYLVSQGKVVIPDLLLNAGGVTVSYFEWLKNLSHVRFGRMSREWEEAGKEKLLTLVEASAGRQLTPQERRAVVHGAEEHELVYSGLEDTMMGACEETRATAAAKNTDLRTAAMINAIQKIATVTEKSGKMFL</sequence>
<keyword evidence="9" id="KW-0547">Nucleotide-binding</keyword>
<keyword evidence="4" id="KW-0496">Mitochondrion</keyword>
<dbReference type="InterPro" id="IPR036291">
    <property type="entry name" value="NAD(P)-bd_dom_sf"/>
</dbReference>
<dbReference type="PANTHER" id="PTHR11606">
    <property type="entry name" value="GLUTAMATE DEHYDROGENASE"/>
    <property type="match status" value="1"/>
</dbReference>
<feature type="binding site" evidence="9">
    <location>
        <position position="225"/>
    </location>
    <ligand>
        <name>NAD(+)</name>
        <dbReference type="ChEBI" id="CHEBI:57540"/>
    </ligand>
</feature>
<feature type="site" description="Important for catalysis" evidence="10">
    <location>
        <position position="179"/>
    </location>
</feature>
<keyword evidence="9" id="KW-0520">NAD</keyword>
<proteinExistence type="inferred from homology"/>
<dbReference type="PROSITE" id="PS00074">
    <property type="entry name" value="GLFV_DEHYDROGENASE"/>
    <property type="match status" value="1"/>
</dbReference>
<dbReference type="SMART" id="SM00839">
    <property type="entry name" value="ELFV_dehydrog"/>
    <property type="match status" value="1"/>
</dbReference>
<dbReference type="InterPro" id="IPR006096">
    <property type="entry name" value="Glu/Leu/Phe/Val/Trp_DH_C"/>
</dbReference>
<evidence type="ECO:0000256" key="8">
    <source>
        <dbReference type="PIRSR" id="PIRSR000185-1"/>
    </source>
</evidence>
<protein>
    <recommendedName>
        <fullName evidence="7">Glutamate dehydrogenase</fullName>
    </recommendedName>
</protein>
<organism evidence="13 14">
    <name type="scientific">Podila minutissima</name>
    <dbReference type="NCBI Taxonomy" id="64525"/>
    <lineage>
        <taxon>Eukaryota</taxon>
        <taxon>Fungi</taxon>
        <taxon>Fungi incertae sedis</taxon>
        <taxon>Mucoromycota</taxon>
        <taxon>Mortierellomycotina</taxon>
        <taxon>Mortierellomycetes</taxon>
        <taxon>Mortierellales</taxon>
        <taxon>Mortierellaceae</taxon>
        <taxon>Podila</taxon>
    </lineage>
</organism>
<evidence type="ECO:0000256" key="3">
    <source>
        <dbReference type="ARBA" id="ARBA00023002"/>
    </source>
</evidence>
<dbReference type="InterPro" id="IPR014362">
    <property type="entry name" value="Glu_DH"/>
</dbReference>
<feature type="binding site" evidence="9">
    <location>
        <position position="125"/>
    </location>
    <ligand>
        <name>substrate</name>
    </ligand>
</feature>
<reference evidence="13" key="1">
    <citation type="journal article" date="2020" name="Fungal Divers.">
        <title>Resolving the Mortierellaceae phylogeny through synthesis of multi-gene phylogenetics and phylogenomics.</title>
        <authorList>
            <person name="Vandepol N."/>
            <person name="Liber J."/>
            <person name="Desiro A."/>
            <person name="Na H."/>
            <person name="Kennedy M."/>
            <person name="Barry K."/>
            <person name="Grigoriev I.V."/>
            <person name="Miller A.N."/>
            <person name="O'Donnell K."/>
            <person name="Stajich J.E."/>
            <person name="Bonito G."/>
        </authorList>
    </citation>
    <scope>NUCLEOTIDE SEQUENCE</scope>
    <source>
        <strain evidence="13">NVP1</strain>
    </source>
</reference>
<feature type="binding site" evidence="9">
    <location>
        <position position="264"/>
    </location>
    <ligand>
        <name>NAD(+)</name>
        <dbReference type="ChEBI" id="CHEBI:57540"/>
    </ligand>
</feature>
<evidence type="ECO:0000256" key="2">
    <source>
        <dbReference type="ARBA" id="ARBA00006382"/>
    </source>
</evidence>
<gene>
    <name evidence="13" type="primary">GLUD1_1</name>
    <name evidence="13" type="ORF">BG006_002987</name>
</gene>
<dbReference type="AlphaFoldDB" id="A0A9P5SQY3"/>
<dbReference type="GO" id="GO:0006538">
    <property type="term" value="P:L-glutamate catabolic process"/>
    <property type="evidence" value="ECO:0007669"/>
    <property type="project" value="TreeGrafter"/>
</dbReference>
<dbReference type="EMBL" id="JAAAUY010000176">
    <property type="protein sequence ID" value="KAF9333919.1"/>
    <property type="molecule type" value="Genomic_DNA"/>
</dbReference>
<dbReference type="InterPro" id="IPR046346">
    <property type="entry name" value="Aminoacid_DH-like_N_sf"/>
</dbReference>
<feature type="active site" description="Proton donor" evidence="8">
    <location>
        <position position="137"/>
    </location>
</feature>
<comment type="caution">
    <text evidence="13">The sequence shown here is derived from an EMBL/GenBank/DDBJ whole genome shotgun (WGS) entry which is preliminary data.</text>
</comment>
<dbReference type="PANTHER" id="PTHR11606:SF13">
    <property type="entry name" value="GLUTAMATE DEHYDROGENASE 1, MITOCHONDRIAL"/>
    <property type="match status" value="1"/>
</dbReference>
<dbReference type="Proteomes" id="UP000696485">
    <property type="component" value="Unassembled WGS sequence"/>
</dbReference>
<evidence type="ECO:0000313" key="14">
    <source>
        <dbReference type="Proteomes" id="UP000696485"/>
    </source>
</evidence>
<feature type="binding site" evidence="9">
    <location>
        <position position="393"/>
    </location>
    <ligand>
        <name>substrate</name>
    </ligand>
</feature>
<evidence type="ECO:0000313" key="13">
    <source>
        <dbReference type="EMBL" id="KAF9333919.1"/>
    </source>
</evidence>